<accession>A0ABS7CVH2</accession>
<comment type="similarity">
    <text evidence="1">Belongs to the ETF alpha-subunit/FixB family.</text>
</comment>
<dbReference type="Gene3D" id="3.40.50.1220">
    <property type="entry name" value="TPP-binding domain"/>
    <property type="match status" value="1"/>
</dbReference>
<keyword evidence="2" id="KW-0249">Electron transport</keyword>
<dbReference type="Pfam" id="PF01012">
    <property type="entry name" value="ETF"/>
    <property type="match status" value="1"/>
</dbReference>
<dbReference type="InterPro" id="IPR014731">
    <property type="entry name" value="ETF_asu_C"/>
</dbReference>
<evidence type="ECO:0000256" key="2">
    <source>
        <dbReference type="ARBA" id="ARBA00022982"/>
    </source>
</evidence>
<evidence type="ECO:0000313" key="4">
    <source>
        <dbReference type="EMBL" id="MBW7467856.1"/>
    </source>
</evidence>
<evidence type="ECO:0000313" key="5">
    <source>
        <dbReference type="Proteomes" id="UP000813018"/>
    </source>
</evidence>
<protein>
    <submittedName>
        <fullName evidence="4">Electron transfer flavoprotein subunit alpha/FixB family protein</fullName>
    </submittedName>
</protein>
<dbReference type="SMART" id="SM00893">
    <property type="entry name" value="ETF"/>
    <property type="match status" value="1"/>
</dbReference>
<dbReference type="Pfam" id="PF00766">
    <property type="entry name" value="ETF_alpha"/>
    <property type="match status" value="1"/>
</dbReference>
<reference evidence="4 5" key="1">
    <citation type="journal article" date="2016" name="Int. J. Syst. Evol. Microbiol.">
        <title>Pontibacter aydingkolensis sp. nov., isolated from soil of a salt lake.</title>
        <authorList>
            <person name="Osman G."/>
            <person name="Zhang T."/>
            <person name="Lou K."/>
            <person name="Gao Y."/>
            <person name="Chang W."/>
            <person name="Lin Q."/>
            <person name="Yang H.M."/>
            <person name="Huo X.D."/>
            <person name="Wang N."/>
        </authorList>
    </citation>
    <scope>NUCLEOTIDE SEQUENCE [LARGE SCALE GENOMIC DNA]</scope>
    <source>
        <strain evidence="4 5">KACC 19255</strain>
    </source>
</reference>
<dbReference type="PANTHER" id="PTHR43153">
    <property type="entry name" value="ELECTRON TRANSFER FLAVOPROTEIN ALPHA"/>
    <property type="match status" value="1"/>
</dbReference>
<organism evidence="4 5">
    <name type="scientific">Pontibacter aydingkolensis</name>
    <dbReference type="NCBI Taxonomy" id="1911536"/>
    <lineage>
        <taxon>Bacteria</taxon>
        <taxon>Pseudomonadati</taxon>
        <taxon>Bacteroidota</taxon>
        <taxon>Cytophagia</taxon>
        <taxon>Cytophagales</taxon>
        <taxon>Hymenobacteraceae</taxon>
        <taxon>Pontibacter</taxon>
    </lineage>
</organism>
<feature type="domain" description="Electron transfer flavoprotein alpha/beta-subunit N-terminal" evidence="3">
    <location>
        <begin position="3"/>
        <end position="189"/>
    </location>
</feature>
<evidence type="ECO:0000259" key="3">
    <source>
        <dbReference type="SMART" id="SM00893"/>
    </source>
</evidence>
<dbReference type="InterPro" id="IPR014730">
    <property type="entry name" value="ETF_a/b_N"/>
</dbReference>
<keyword evidence="5" id="KW-1185">Reference proteome</keyword>
<evidence type="ECO:0000256" key="1">
    <source>
        <dbReference type="ARBA" id="ARBA00005817"/>
    </source>
</evidence>
<gene>
    <name evidence="4" type="ORF">K0O23_12345</name>
</gene>
<dbReference type="SUPFAM" id="SSF52467">
    <property type="entry name" value="DHS-like NAD/FAD-binding domain"/>
    <property type="match status" value="1"/>
</dbReference>
<dbReference type="InterPro" id="IPR029035">
    <property type="entry name" value="DHS-like_NAD/FAD-binding_dom"/>
</dbReference>
<dbReference type="Proteomes" id="UP000813018">
    <property type="component" value="Unassembled WGS sequence"/>
</dbReference>
<dbReference type="InterPro" id="IPR014729">
    <property type="entry name" value="Rossmann-like_a/b/a_fold"/>
</dbReference>
<dbReference type="InterPro" id="IPR001308">
    <property type="entry name" value="ETF_a/FixB"/>
</dbReference>
<dbReference type="EMBL" id="JAHYXK010000009">
    <property type="protein sequence ID" value="MBW7467856.1"/>
    <property type="molecule type" value="Genomic_DNA"/>
</dbReference>
<dbReference type="Gene3D" id="3.40.50.620">
    <property type="entry name" value="HUPs"/>
    <property type="match status" value="1"/>
</dbReference>
<dbReference type="SUPFAM" id="SSF52402">
    <property type="entry name" value="Adenine nucleotide alpha hydrolases-like"/>
    <property type="match status" value="1"/>
</dbReference>
<dbReference type="PANTHER" id="PTHR43153:SF1">
    <property type="entry name" value="ELECTRON TRANSFER FLAVOPROTEIN SUBUNIT ALPHA, MITOCHONDRIAL"/>
    <property type="match status" value="1"/>
</dbReference>
<comment type="caution">
    <text evidence="4">The sequence shown here is derived from an EMBL/GenBank/DDBJ whole genome shotgun (WGS) entry which is preliminary data.</text>
</comment>
<dbReference type="RefSeq" id="WP_219877729.1">
    <property type="nucleotide sequence ID" value="NZ_JAHYXK010000009.1"/>
</dbReference>
<proteinExistence type="inferred from homology"/>
<keyword evidence="2" id="KW-0813">Transport</keyword>
<dbReference type="PIRSF" id="PIRSF000089">
    <property type="entry name" value="Electra_flavoP_a"/>
    <property type="match status" value="1"/>
</dbReference>
<sequence length="326" mass="33866">MSVLVFVEGLNGEIKKSSLEAASYGSQVAQQLGTTATAVAIGEVHEEALAKLGEQGITKVLYDADDRLKQFVADAYVKVIAKAAQQESAKVLVFSNSNIGAAVGSKLAVRLNGSLATNVTTLPNTDGGSFIVTRGVFSGKAFADVNLTSDVKIIAVKKNSFEVSENGGATATVEKLSADLADADFAAAPKETVMQDTDGGILLPEAEIVVSGGRGLKGPENWHLVEDLAKALGAATACSKPVSDLDWRPHHEHVGQTGITVSPNLYIAIGISGAIQHLAGVNSSKVIVVINKDPEAPFFKAADYGIVGDAFDVVPKLIEAARALDK</sequence>
<name>A0ABS7CVH2_9BACT</name>